<evidence type="ECO:0000256" key="5">
    <source>
        <dbReference type="ARBA" id="ARBA00023163"/>
    </source>
</evidence>
<dbReference type="InterPro" id="IPR005119">
    <property type="entry name" value="LysR_subst-bd"/>
</dbReference>
<dbReference type="PANTHER" id="PTHR30118">
    <property type="entry name" value="HTH-TYPE TRANSCRIPTIONAL REGULATOR LEUO-RELATED"/>
    <property type="match status" value="1"/>
</dbReference>
<organism evidence="7 8">
    <name type="scientific">Hansschlegelia plantiphila</name>
    <dbReference type="NCBI Taxonomy" id="374655"/>
    <lineage>
        <taxon>Bacteria</taxon>
        <taxon>Pseudomonadati</taxon>
        <taxon>Pseudomonadota</taxon>
        <taxon>Alphaproteobacteria</taxon>
        <taxon>Hyphomicrobiales</taxon>
        <taxon>Methylopilaceae</taxon>
        <taxon>Hansschlegelia</taxon>
    </lineage>
</organism>
<keyword evidence="2" id="KW-0536">Nodulation</keyword>
<evidence type="ECO:0000256" key="3">
    <source>
        <dbReference type="ARBA" id="ARBA00023015"/>
    </source>
</evidence>
<dbReference type="InterPro" id="IPR000847">
    <property type="entry name" value="LysR_HTH_N"/>
</dbReference>
<dbReference type="EMBL" id="BSFI01000021">
    <property type="protein sequence ID" value="GLK69356.1"/>
    <property type="molecule type" value="Genomic_DNA"/>
</dbReference>
<keyword evidence="5" id="KW-0804">Transcription</keyword>
<keyword evidence="8" id="KW-1185">Reference proteome</keyword>
<dbReference type="InterPro" id="IPR036388">
    <property type="entry name" value="WH-like_DNA-bd_sf"/>
</dbReference>
<evidence type="ECO:0000256" key="4">
    <source>
        <dbReference type="ARBA" id="ARBA00023125"/>
    </source>
</evidence>
<reference evidence="7" key="2">
    <citation type="submission" date="2023-01" db="EMBL/GenBank/DDBJ databases">
        <authorList>
            <person name="Sun Q."/>
            <person name="Evtushenko L."/>
        </authorList>
    </citation>
    <scope>NUCLEOTIDE SEQUENCE</scope>
    <source>
        <strain evidence="7">VKM B-2347</strain>
    </source>
</reference>
<comment type="caution">
    <text evidence="7">The sequence shown here is derived from an EMBL/GenBank/DDBJ whole genome shotgun (WGS) entry which is preliminary data.</text>
</comment>
<dbReference type="CDD" id="cd08464">
    <property type="entry name" value="PBP2_DntR_like_2"/>
    <property type="match status" value="1"/>
</dbReference>
<proteinExistence type="inferred from homology"/>
<dbReference type="Pfam" id="PF00126">
    <property type="entry name" value="HTH_1"/>
    <property type="match status" value="1"/>
</dbReference>
<dbReference type="Gene3D" id="1.10.10.10">
    <property type="entry name" value="Winged helix-like DNA-binding domain superfamily/Winged helix DNA-binding domain"/>
    <property type="match status" value="1"/>
</dbReference>
<keyword evidence="3" id="KW-0805">Transcription regulation</keyword>
<reference evidence="7" key="1">
    <citation type="journal article" date="2014" name="Int. J. Syst. Evol. Microbiol.">
        <title>Complete genome sequence of Corynebacterium casei LMG S-19264T (=DSM 44701T), isolated from a smear-ripened cheese.</title>
        <authorList>
            <consortium name="US DOE Joint Genome Institute (JGI-PGF)"/>
            <person name="Walter F."/>
            <person name="Albersmeier A."/>
            <person name="Kalinowski J."/>
            <person name="Ruckert C."/>
        </authorList>
    </citation>
    <scope>NUCLEOTIDE SEQUENCE</scope>
    <source>
        <strain evidence="7">VKM B-2347</strain>
    </source>
</reference>
<dbReference type="Pfam" id="PF03466">
    <property type="entry name" value="LysR_substrate"/>
    <property type="match status" value="1"/>
</dbReference>
<protein>
    <submittedName>
        <fullName evidence="7">LysR family transcriptional regulator</fullName>
    </submittedName>
</protein>
<dbReference type="SUPFAM" id="SSF46785">
    <property type="entry name" value="Winged helix' DNA-binding domain"/>
    <property type="match status" value="1"/>
</dbReference>
<accession>A0A9W6MWU2</accession>
<evidence type="ECO:0000313" key="7">
    <source>
        <dbReference type="EMBL" id="GLK69356.1"/>
    </source>
</evidence>
<dbReference type="GO" id="GO:0003700">
    <property type="term" value="F:DNA-binding transcription factor activity"/>
    <property type="evidence" value="ECO:0007669"/>
    <property type="project" value="InterPro"/>
</dbReference>
<dbReference type="AlphaFoldDB" id="A0A9W6MWU2"/>
<comment type="similarity">
    <text evidence="1">Belongs to the LysR transcriptional regulatory family.</text>
</comment>
<dbReference type="RefSeq" id="WP_271169580.1">
    <property type="nucleotide sequence ID" value="NZ_BSFI01000021.1"/>
</dbReference>
<dbReference type="PANTHER" id="PTHR30118:SF15">
    <property type="entry name" value="TRANSCRIPTIONAL REGULATORY PROTEIN"/>
    <property type="match status" value="1"/>
</dbReference>
<evidence type="ECO:0000256" key="1">
    <source>
        <dbReference type="ARBA" id="ARBA00009437"/>
    </source>
</evidence>
<evidence type="ECO:0000256" key="2">
    <source>
        <dbReference type="ARBA" id="ARBA00022458"/>
    </source>
</evidence>
<evidence type="ECO:0000259" key="6">
    <source>
        <dbReference type="PROSITE" id="PS50931"/>
    </source>
</evidence>
<name>A0A9W6MWU2_9HYPH</name>
<dbReference type="SUPFAM" id="SSF53850">
    <property type="entry name" value="Periplasmic binding protein-like II"/>
    <property type="match status" value="1"/>
</dbReference>
<evidence type="ECO:0000313" key="8">
    <source>
        <dbReference type="Proteomes" id="UP001143372"/>
    </source>
</evidence>
<dbReference type="Gene3D" id="3.40.190.10">
    <property type="entry name" value="Periplasmic binding protein-like II"/>
    <property type="match status" value="2"/>
</dbReference>
<keyword evidence="4" id="KW-0238">DNA-binding</keyword>
<dbReference type="PROSITE" id="PS50931">
    <property type="entry name" value="HTH_LYSR"/>
    <property type="match status" value="1"/>
</dbReference>
<dbReference type="InterPro" id="IPR036390">
    <property type="entry name" value="WH_DNA-bd_sf"/>
</dbReference>
<dbReference type="PRINTS" id="PR00039">
    <property type="entry name" value="HTHLYSR"/>
</dbReference>
<gene>
    <name evidence="7" type="primary">ttgS</name>
    <name evidence="7" type="ORF">GCM10008179_29940</name>
</gene>
<dbReference type="InterPro" id="IPR050389">
    <property type="entry name" value="LysR-type_TF"/>
</dbReference>
<dbReference type="GO" id="GO:0003677">
    <property type="term" value="F:DNA binding"/>
    <property type="evidence" value="ECO:0007669"/>
    <property type="project" value="UniProtKB-KW"/>
</dbReference>
<sequence>MFKIDHTGLGKLDLNLLVAFDALMTERSVTRAAARVGLGQSAMSHALARLRTVFGDELLIRGPDGMRPTPKALALSAPIRAALAQIEAAVRPERTFDPATEDRTFTIGLPDSVEVLLAPKLVAHLQTVAPGIRLLLRTMDRIRILEDLDAARTDLGIGVFDEGQTHHKRRILHKENYLCIFNPRLVGAEPPITLADYLRLPHVLTSLVESQHGVVDDALAKIGEKRTIALTSPRFTAVPFVVLQAPVIATMHSKVARYFAEAMGLTLSPAPVILPDVAVSMLWHSSYDSDPAHQWLRETVRALMATEPPPGLNLWLLRAQQELP</sequence>
<feature type="domain" description="HTH lysR-type" evidence="6">
    <location>
        <begin position="12"/>
        <end position="69"/>
    </location>
</feature>
<dbReference type="Proteomes" id="UP001143372">
    <property type="component" value="Unassembled WGS sequence"/>
</dbReference>